<protein>
    <submittedName>
        <fullName evidence="2">Uncharacterized protein</fullName>
    </submittedName>
</protein>
<dbReference type="Proteomes" id="UP000232688">
    <property type="component" value="Unassembled WGS sequence"/>
</dbReference>
<dbReference type="AlphaFoldDB" id="A0A2N0RVY0"/>
<organism evidence="2 3">
    <name type="scientific">Rhizophagus irregularis</name>
    <dbReference type="NCBI Taxonomy" id="588596"/>
    <lineage>
        <taxon>Eukaryota</taxon>
        <taxon>Fungi</taxon>
        <taxon>Fungi incertae sedis</taxon>
        <taxon>Mucoromycota</taxon>
        <taxon>Glomeromycotina</taxon>
        <taxon>Glomeromycetes</taxon>
        <taxon>Glomerales</taxon>
        <taxon>Glomeraceae</taxon>
        <taxon>Rhizophagus</taxon>
    </lineage>
</organism>
<reference evidence="2 3" key="1">
    <citation type="submission" date="2017-10" db="EMBL/GenBank/DDBJ databases">
        <title>Extensive intraspecific genome diversity in a model arbuscular mycorrhizal fungus.</title>
        <authorList>
            <person name="Chen E.C.H."/>
            <person name="Morin E."/>
            <person name="Baudet D."/>
            <person name="Noel J."/>
            <person name="Ndikumana S."/>
            <person name="Charron P."/>
            <person name="St-Onge C."/>
            <person name="Giorgi J."/>
            <person name="Grigoriev I.V."/>
            <person name="Roux C."/>
            <person name="Martin F.M."/>
            <person name="Corradi N."/>
        </authorList>
    </citation>
    <scope>NUCLEOTIDE SEQUENCE [LARGE SCALE GENOMIC DNA]</scope>
    <source>
        <strain evidence="2 3">A1</strain>
    </source>
</reference>
<sequence>MIITENQKNSQNGGGLSIDGMSSTGLVSPVSSTTPLGTGNNTPDMSSSPPVGPVTNVPAPVMPEQI</sequence>
<accession>A0A2N0RVY0</accession>
<dbReference type="VEuPathDB" id="FungiDB:RhiirA1_163549"/>
<comment type="caution">
    <text evidence="2">The sequence shown here is derived from an EMBL/GenBank/DDBJ whole genome shotgun (WGS) entry which is preliminary data.</text>
</comment>
<evidence type="ECO:0000313" key="2">
    <source>
        <dbReference type="EMBL" id="PKC67475.1"/>
    </source>
</evidence>
<evidence type="ECO:0000256" key="1">
    <source>
        <dbReference type="SAM" id="MobiDB-lite"/>
    </source>
</evidence>
<feature type="compositionally biased region" description="Polar residues" evidence="1">
    <location>
        <begin position="1"/>
        <end position="11"/>
    </location>
</feature>
<evidence type="ECO:0000313" key="3">
    <source>
        <dbReference type="Proteomes" id="UP000232688"/>
    </source>
</evidence>
<feature type="compositionally biased region" description="Polar residues" evidence="1">
    <location>
        <begin position="20"/>
        <end position="49"/>
    </location>
</feature>
<dbReference type="EMBL" id="LLXH01000389">
    <property type="protein sequence ID" value="PKC67475.1"/>
    <property type="molecule type" value="Genomic_DNA"/>
</dbReference>
<dbReference type="VEuPathDB" id="FungiDB:RhiirFUN_004766"/>
<dbReference type="VEuPathDB" id="FungiDB:FUN_023964"/>
<proteinExistence type="predicted"/>
<gene>
    <name evidence="2" type="ORF">RhiirA1_163549</name>
</gene>
<reference evidence="2 3" key="2">
    <citation type="submission" date="2017-10" db="EMBL/GenBank/DDBJ databases">
        <title>Genome analyses suggest a sexual origin of heterokaryosis in a supposedly ancient asexual fungus.</title>
        <authorList>
            <person name="Corradi N."/>
            <person name="Sedzielewska K."/>
            <person name="Noel J."/>
            <person name="Charron P."/>
            <person name="Farinelli L."/>
            <person name="Marton T."/>
            <person name="Kruger M."/>
            <person name="Pelin A."/>
            <person name="Brachmann A."/>
            <person name="Corradi N."/>
        </authorList>
    </citation>
    <scope>NUCLEOTIDE SEQUENCE [LARGE SCALE GENOMIC DNA]</scope>
    <source>
        <strain evidence="2 3">A1</strain>
    </source>
</reference>
<feature type="region of interest" description="Disordered" evidence="1">
    <location>
        <begin position="1"/>
        <end position="66"/>
    </location>
</feature>
<name>A0A2N0RVY0_9GLOM</name>